<feature type="transmembrane region" description="Helical" evidence="4">
    <location>
        <begin position="12"/>
        <end position="31"/>
    </location>
</feature>
<dbReference type="SUPFAM" id="SSF103473">
    <property type="entry name" value="MFS general substrate transporter"/>
    <property type="match status" value="1"/>
</dbReference>
<dbReference type="InterPro" id="IPR047200">
    <property type="entry name" value="MFS_YcaD-like"/>
</dbReference>
<feature type="domain" description="Major facilitator superfamily (MFS) profile" evidence="5">
    <location>
        <begin position="164"/>
        <end position="429"/>
    </location>
</feature>
<evidence type="ECO:0000256" key="3">
    <source>
        <dbReference type="ARBA" id="ARBA00023136"/>
    </source>
</evidence>
<feature type="transmembrane region" description="Helical" evidence="4">
    <location>
        <begin position="354"/>
        <end position="371"/>
    </location>
</feature>
<keyword evidence="1 4" id="KW-0812">Transmembrane</keyword>
<dbReference type="Proteomes" id="UP000501063">
    <property type="component" value="Chromosome"/>
</dbReference>
<feature type="transmembrane region" description="Helical" evidence="4">
    <location>
        <begin position="131"/>
        <end position="152"/>
    </location>
</feature>
<keyword evidence="2 4" id="KW-1133">Transmembrane helix</keyword>
<dbReference type="PANTHER" id="PTHR23521:SF3">
    <property type="entry name" value="MFS TRANSPORTER"/>
    <property type="match status" value="1"/>
</dbReference>
<dbReference type="Gene3D" id="1.20.1250.20">
    <property type="entry name" value="MFS general substrate transporter like domains"/>
    <property type="match status" value="1"/>
</dbReference>
<feature type="transmembrane region" description="Helical" evidence="4">
    <location>
        <begin position="265"/>
        <end position="283"/>
    </location>
</feature>
<dbReference type="PROSITE" id="PS50850">
    <property type="entry name" value="MFS"/>
    <property type="match status" value="1"/>
</dbReference>
<feature type="transmembrane region" description="Helical" evidence="4">
    <location>
        <begin position="203"/>
        <end position="229"/>
    </location>
</feature>
<dbReference type="InterPro" id="IPR036259">
    <property type="entry name" value="MFS_trans_sf"/>
</dbReference>
<feature type="transmembrane region" description="Helical" evidence="4">
    <location>
        <begin position="71"/>
        <end position="91"/>
    </location>
</feature>
<dbReference type="GO" id="GO:0022857">
    <property type="term" value="F:transmembrane transporter activity"/>
    <property type="evidence" value="ECO:0007669"/>
    <property type="project" value="InterPro"/>
</dbReference>
<evidence type="ECO:0000256" key="4">
    <source>
        <dbReference type="SAM" id="Phobius"/>
    </source>
</evidence>
<organism evidence="6 7">
    <name type="scientific">Pseudomonas nitroreducens</name>
    <dbReference type="NCBI Taxonomy" id="46680"/>
    <lineage>
        <taxon>Bacteria</taxon>
        <taxon>Pseudomonadati</taxon>
        <taxon>Pseudomonadota</taxon>
        <taxon>Gammaproteobacteria</taxon>
        <taxon>Pseudomonadales</taxon>
        <taxon>Pseudomonadaceae</taxon>
        <taxon>Pseudomonas</taxon>
    </lineage>
</organism>
<evidence type="ECO:0000313" key="6">
    <source>
        <dbReference type="EMBL" id="QIE85612.1"/>
    </source>
</evidence>
<dbReference type="CDD" id="cd17477">
    <property type="entry name" value="MFS_YcaD_like"/>
    <property type="match status" value="1"/>
</dbReference>
<feature type="transmembrane region" description="Helical" evidence="4">
    <location>
        <begin position="235"/>
        <end position="253"/>
    </location>
</feature>
<dbReference type="InterPro" id="IPR011701">
    <property type="entry name" value="MFS"/>
</dbReference>
<feature type="transmembrane region" description="Helical" evidence="4">
    <location>
        <begin position="43"/>
        <end position="64"/>
    </location>
</feature>
<dbReference type="GO" id="GO:0005886">
    <property type="term" value="C:plasma membrane"/>
    <property type="evidence" value="ECO:0007669"/>
    <property type="project" value="TreeGrafter"/>
</dbReference>
<feature type="transmembrane region" description="Helical" evidence="4">
    <location>
        <begin position="158"/>
        <end position="177"/>
    </location>
</feature>
<dbReference type="KEGG" id="pnt:G5B91_04755"/>
<accession>A0A6G6IRJ5</accession>
<feature type="transmembrane region" description="Helical" evidence="4">
    <location>
        <begin position="289"/>
        <end position="311"/>
    </location>
</feature>
<feature type="transmembrane region" description="Helical" evidence="4">
    <location>
        <begin position="323"/>
        <end position="348"/>
    </location>
</feature>
<proteinExistence type="predicted"/>
<gene>
    <name evidence="6" type="ORF">G5B91_04755</name>
</gene>
<evidence type="ECO:0000313" key="7">
    <source>
        <dbReference type="Proteomes" id="UP000501063"/>
    </source>
</evidence>
<dbReference type="RefSeq" id="WP_152619061.1">
    <property type="nucleotide sequence ID" value="NZ_CP049140.1"/>
</dbReference>
<evidence type="ECO:0000256" key="1">
    <source>
        <dbReference type="ARBA" id="ARBA00022692"/>
    </source>
</evidence>
<dbReference type="PANTHER" id="PTHR23521">
    <property type="entry name" value="TRANSPORTER MFS SUPERFAMILY"/>
    <property type="match status" value="1"/>
</dbReference>
<keyword evidence="3 4" id="KW-0472">Membrane</keyword>
<sequence>MLTLTRTFGTLYLATLLMQLGSSLLMTYLALHLDAGGVAARWGGALMAANALGMVLGGRVGYWLIGRVAHVRAFVAGAGVIVSAALCHQLSDWLPLWLLLRFIVGAAMMCQLMVIESWLNGCAPGERRGGALSLYMVASYVGMMLGQLLLSLGDGLDARTLSGVAIAFAIGLLPMALHRGAQPSALQQARVSPLLYLRRLPQALGTVFASGLLNGCFYGLTPIFAAHLGFTPAQVGQFMALTIAAGLLAQLPLGKLSDRVSRVTLVRLIALLLVVVFLPLALLKTPAHSVVLLAGALIGFLQFCLYPLGIAHANHSLEPQLRVSVSGVLLATFGIGATLGPLLAGLLMEHAGPQALYLFGIAVAASVACLVRQRRSGSDSEITYSQCGEKRWWSGTPVDLSAGSPQVLESTSRLMPPATPVVSIGSHGQ</sequence>
<dbReference type="InterPro" id="IPR020846">
    <property type="entry name" value="MFS_dom"/>
</dbReference>
<reference evidence="6 7" key="1">
    <citation type="submission" date="2020-02" db="EMBL/GenBank/DDBJ databases">
        <title>Integrative conjugative elements (ICEs) and plasmids drive adaptation of Pseudomonas nitroreducens strain HBP1 to wastewater environment.</title>
        <authorList>
            <person name="Sentchilo V."/>
            <person name="Carraro N."/>
            <person name="Bertelli C."/>
            <person name="van der Meer J.R."/>
        </authorList>
    </citation>
    <scope>NUCLEOTIDE SEQUENCE [LARGE SCALE GENOMIC DNA]</scope>
    <source>
        <strain evidence="6 7">HBP1</strain>
    </source>
</reference>
<name>A0A6G6IRJ5_PSENT</name>
<dbReference type="AlphaFoldDB" id="A0A6G6IRJ5"/>
<evidence type="ECO:0000256" key="2">
    <source>
        <dbReference type="ARBA" id="ARBA00022989"/>
    </source>
</evidence>
<evidence type="ECO:0000259" key="5">
    <source>
        <dbReference type="PROSITE" id="PS50850"/>
    </source>
</evidence>
<feature type="transmembrane region" description="Helical" evidence="4">
    <location>
        <begin position="97"/>
        <end position="119"/>
    </location>
</feature>
<dbReference type="Pfam" id="PF07690">
    <property type="entry name" value="MFS_1"/>
    <property type="match status" value="1"/>
</dbReference>
<dbReference type="EMBL" id="CP049140">
    <property type="protein sequence ID" value="QIE85612.1"/>
    <property type="molecule type" value="Genomic_DNA"/>
</dbReference>
<protein>
    <submittedName>
        <fullName evidence="6">MFS transporter</fullName>
    </submittedName>
</protein>